<dbReference type="EMBL" id="JH793385">
    <property type="protein sequence ID" value="ELQ41429.1"/>
    <property type="molecule type" value="Genomic_DNA"/>
</dbReference>
<organism evidence="2">
    <name type="scientific">Pyricularia oryzae (strain Y34)</name>
    <name type="common">Rice blast fungus</name>
    <name type="synonym">Magnaporthe oryzae</name>
    <dbReference type="NCBI Taxonomy" id="1143189"/>
    <lineage>
        <taxon>Eukaryota</taxon>
        <taxon>Fungi</taxon>
        <taxon>Dikarya</taxon>
        <taxon>Ascomycota</taxon>
        <taxon>Pezizomycotina</taxon>
        <taxon>Sordariomycetes</taxon>
        <taxon>Sordariomycetidae</taxon>
        <taxon>Magnaporthales</taxon>
        <taxon>Pyriculariaceae</taxon>
        <taxon>Pyricularia</taxon>
    </lineage>
</organism>
<accession>A0AA97P3Q4</accession>
<feature type="compositionally biased region" description="Low complexity" evidence="1">
    <location>
        <begin position="415"/>
        <end position="433"/>
    </location>
</feature>
<sequence length="726" mass="79271">MAKKKKNVNGNGDSSVGSESSAQATPQSLQKEKLPTTSRSKKTVAGGSSSESVPLIICRNKSAFSSFSSSPVWHWRYISSFHGPWLHLPLEALESLAHSNYNSPRPRPIDPGVFFDLVKIRRLVGEATPLTVNAANGFGPGSKVRLSHERKHRMRDQATRRLSQAYRIDEIATSVAIMQGTTSLENVAELVLDKKPDDVDASYVHFFHEKIPSRHVVESTPFEPLNNIVGARPMEPEYLRTRAILRVFGEDFDDAVADLTSAIQLLRYHRPTHNSRDEVVPAPTPGRRMPEVKLGEDEQPTSLEMQLMFQRGAAYLSRACQCVYAALPPSDKQDSKARISEWRADARGPHAAATNGDPTAPSPSTEEEAEAQQIAARKLLKTIAKRALRDYMAFLDHIEYSPDFPLEDSEDYSRRNAGSSSSSRPSHPNGRSSATSQPQHRTYRLSQLFEPTPPSDLPPYPPSQPFQKNSNETTQKSSTSSPKQTTTITTTENVANTITLPSLSRTEYITYHPLLSDALHALLLCHSLLQTSTKELLRHAHMVGRLARLADGYPIFQASRSPARADWIEVLRRVNGPEWLGLHTSWESLCRPAPLSSNPVNSPAAVPRPQLDATSSTLATLTAPSNSVATVAASAAAAAAADAYDEDSREYPIWTERAAAVVRWVKEAPGLPPLPAAGGAKKKKKVSGRARIAAPPGSSASQPPAAEGSLSVVETKQLELRPGPPP</sequence>
<dbReference type="AlphaFoldDB" id="A0AA97P3Q4"/>
<reference evidence="2" key="1">
    <citation type="journal article" date="2012" name="PLoS Genet.">
        <title>Comparative analysis of the genomes of two field isolates of the rice blast fungus Magnaporthe oryzae.</title>
        <authorList>
            <person name="Xue M."/>
            <person name="Yang J."/>
            <person name="Li Z."/>
            <person name="Hu S."/>
            <person name="Yao N."/>
            <person name="Dean R.A."/>
            <person name="Zhao W."/>
            <person name="Shen M."/>
            <person name="Zhang H."/>
            <person name="Li C."/>
            <person name="Liu L."/>
            <person name="Cao L."/>
            <person name="Xu X."/>
            <person name="Xing Y."/>
            <person name="Hsiang T."/>
            <person name="Zhang Z."/>
            <person name="Xu J.R."/>
            <person name="Peng Y.L."/>
        </authorList>
    </citation>
    <scope>NUCLEOTIDE SEQUENCE</scope>
    <source>
        <strain evidence="2">Y34</strain>
    </source>
</reference>
<gene>
    <name evidence="2" type="ORF">OOU_Y34scaffold00279g9</name>
</gene>
<feature type="compositionally biased region" description="Low complexity" evidence="1">
    <location>
        <begin position="472"/>
        <end position="490"/>
    </location>
</feature>
<feature type="region of interest" description="Disordered" evidence="1">
    <location>
        <begin position="403"/>
        <end position="490"/>
    </location>
</feature>
<protein>
    <recommendedName>
        <fullName evidence="3">Histidine kinase group protein</fullName>
    </recommendedName>
</protein>
<feature type="compositionally biased region" description="Low complexity" evidence="1">
    <location>
        <begin position="693"/>
        <end position="709"/>
    </location>
</feature>
<evidence type="ECO:0000313" key="2">
    <source>
        <dbReference type="EMBL" id="ELQ41429.1"/>
    </source>
</evidence>
<evidence type="ECO:0008006" key="3">
    <source>
        <dbReference type="Google" id="ProtNLM"/>
    </source>
</evidence>
<dbReference type="Proteomes" id="UP000011086">
    <property type="component" value="Unassembled WGS sequence"/>
</dbReference>
<proteinExistence type="predicted"/>
<feature type="region of interest" description="Disordered" evidence="1">
    <location>
        <begin position="670"/>
        <end position="726"/>
    </location>
</feature>
<feature type="compositionally biased region" description="Polar residues" evidence="1">
    <location>
        <begin position="8"/>
        <end position="29"/>
    </location>
</feature>
<feature type="region of interest" description="Disordered" evidence="1">
    <location>
        <begin position="346"/>
        <end position="370"/>
    </location>
</feature>
<name>A0AA97P3Q4_PYRO3</name>
<evidence type="ECO:0000256" key="1">
    <source>
        <dbReference type="SAM" id="MobiDB-lite"/>
    </source>
</evidence>
<feature type="region of interest" description="Disordered" evidence="1">
    <location>
        <begin position="1"/>
        <end position="48"/>
    </location>
</feature>
<feature type="compositionally biased region" description="Pro residues" evidence="1">
    <location>
        <begin position="451"/>
        <end position="464"/>
    </location>
</feature>